<accession>A0A660SI42</accession>
<dbReference type="NCBIfam" id="TIGR04183">
    <property type="entry name" value="Por_Secre_tail"/>
    <property type="match status" value="1"/>
</dbReference>
<evidence type="ECO:0000313" key="3">
    <source>
        <dbReference type="Proteomes" id="UP000268469"/>
    </source>
</evidence>
<name>A0A660SI42_UNCW3</name>
<organism evidence="2 3">
    <name type="scientific">candidate division WOR-3 bacterium</name>
    <dbReference type="NCBI Taxonomy" id="2052148"/>
    <lineage>
        <taxon>Bacteria</taxon>
        <taxon>Bacteria division WOR-3</taxon>
    </lineage>
</organism>
<reference evidence="2 3" key="1">
    <citation type="submission" date="2018-06" db="EMBL/GenBank/DDBJ databases">
        <title>Extensive metabolic versatility and redundancy in microbially diverse, dynamic hydrothermal sediments.</title>
        <authorList>
            <person name="Dombrowski N."/>
            <person name="Teske A."/>
            <person name="Baker B.J."/>
        </authorList>
    </citation>
    <scope>NUCLEOTIDE SEQUENCE [LARGE SCALE GENOMIC DNA]</scope>
    <source>
        <strain evidence="2">B36_G15</strain>
    </source>
</reference>
<evidence type="ECO:0000313" key="2">
    <source>
        <dbReference type="EMBL" id="RKX69691.1"/>
    </source>
</evidence>
<dbReference type="GO" id="GO:0016539">
    <property type="term" value="P:intein-mediated protein splicing"/>
    <property type="evidence" value="ECO:0007669"/>
    <property type="project" value="InterPro"/>
</dbReference>
<dbReference type="PANTHER" id="PTHR42754">
    <property type="entry name" value="ENDOGLUCANASE"/>
    <property type="match status" value="1"/>
</dbReference>
<comment type="caution">
    <text evidence="2">The sequence shown here is derived from an EMBL/GenBank/DDBJ whole genome shotgun (WGS) entry which is preliminary data.</text>
</comment>
<feature type="domain" description="Secretion system C-terminal sorting" evidence="1">
    <location>
        <begin position="389"/>
        <end position="453"/>
    </location>
</feature>
<gene>
    <name evidence="2" type="ORF">DRP53_07370</name>
</gene>
<dbReference type="InterPro" id="IPR006141">
    <property type="entry name" value="Intein_N"/>
</dbReference>
<dbReference type="Proteomes" id="UP000268469">
    <property type="component" value="Unassembled WGS sequence"/>
</dbReference>
<protein>
    <recommendedName>
        <fullName evidence="1">Secretion system C-terminal sorting domain-containing protein</fullName>
    </recommendedName>
</protein>
<dbReference type="AlphaFoldDB" id="A0A660SI42"/>
<dbReference type="SUPFAM" id="SSF50969">
    <property type="entry name" value="YVTN repeat-like/Quinoprotein amine dehydrogenase"/>
    <property type="match status" value="1"/>
</dbReference>
<evidence type="ECO:0000259" key="1">
    <source>
        <dbReference type="Pfam" id="PF18962"/>
    </source>
</evidence>
<proteinExistence type="predicted"/>
<dbReference type="EMBL" id="QNBE01000070">
    <property type="protein sequence ID" value="RKX69691.1"/>
    <property type="molecule type" value="Genomic_DNA"/>
</dbReference>
<sequence>MRYSLLIFIIGSLSGITFERTYGKAGITDIGYSVWPTADGGYIIGGTTEPGDYFRSYLIKADSVGDTIWSTVSSTYNGIIVSVLQTDDHGYFSLDKNIYSGSFNFQFARYDSSGKNLWRKSYGGDKDEEPHALKATKDGNYIAIGGTKSYGWLNWEVWLVKVDTSGNLLWSRTYWGAKDEIGYDIDLVGDGYIIVGFTNSLGAGDRDVLLIRTDSIGDSLWMRVYGGPDDDIGMAVRATPDGGFIIAGATYSFGAGGYDVYLIKTDSLGDTLWMRTYGGPDWDGGFGLCLSADSCYVVVGETRSYGFGLSDLYLLKVDRDGNLIWEKTYGFADEDRGYEVHLTPDHGFIIVGATRGEHGNDWQVYLLKVDSLGNIGVSESPGYDLPIRIYPNPSSGWLFIDGDGVSSVTLFDVSGRELRRLSVGRRVKLNLPAGIYFLRIETKAGPSHEKILILE</sequence>
<dbReference type="PANTHER" id="PTHR42754:SF1">
    <property type="entry name" value="LIPOPROTEIN"/>
    <property type="match status" value="1"/>
</dbReference>
<dbReference type="PROSITE" id="PS50817">
    <property type="entry name" value="INTEIN_N_TER"/>
    <property type="match status" value="1"/>
</dbReference>
<dbReference type="InterPro" id="IPR011044">
    <property type="entry name" value="Quino_amine_DH_bsu"/>
</dbReference>
<dbReference type="InterPro" id="IPR026444">
    <property type="entry name" value="Secre_tail"/>
</dbReference>
<dbReference type="Pfam" id="PF18962">
    <property type="entry name" value="Por_Secre_tail"/>
    <property type="match status" value="1"/>
</dbReference>